<dbReference type="STRING" id="767817.Desgi_2446"/>
<keyword evidence="2 6" id="KW-0489">Methyltransferase</keyword>
<dbReference type="GO" id="GO:0141102">
    <property type="term" value="F:tRNA (5-carboxymethylaminomethyluridine(34)-2'-O)-methyltransferase activity"/>
    <property type="evidence" value="ECO:0007669"/>
    <property type="project" value="RHEA"/>
</dbReference>
<dbReference type="AlphaFoldDB" id="R4KF97"/>
<keyword evidence="1 6" id="KW-0963">Cytoplasm</keyword>
<evidence type="ECO:0000256" key="4">
    <source>
        <dbReference type="ARBA" id="ARBA00022691"/>
    </source>
</evidence>
<dbReference type="Gene3D" id="3.40.1280.10">
    <property type="match status" value="1"/>
</dbReference>
<dbReference type="InterPro" id="IPR029028">
    <property type="entry name" value="Alpha/beta_knot_MTases"/>
</dbReference>
<dbReference type="Pfam" id="PF00588">
    <property type="entry name" value="SpoU_methylase"/>
    <property type="match status" value="1"/>
</dbReference>
<dbReference type="FunFam" id="3.40.1280.10:FF:000002">
    <property type="entry name" value="Peptidylprolyl isomerase"/>
    <property type="match status" value="1"/>
</dbReference>
<accession>R4KF97</accession>
<dbReference type="InterPro" id="IPR001537">
    <property type="entry name" value="SpoU_MeTrfase"/>
</dbReference>
<evidence type="ECO:0000256" key="6">
    <source>
        <dbReference type="HAMAP-Rule" id="MF_01885"/>
    </source>
</evidence>
<dbReference type="GO" id="GO:0141098">
    <property type="term" value="F:tRNA (cytidine(34)-2'-O)-methyltransferase activity"/>
    <property type="evidence" value="ECO:0007669"/>
    <property type="project" value="RHEA"/>
</dbReference>
<dbReference type="PIRSF" id="PIRSF029256">
    <property type="entry name" value="SpoU_TrmH_prd"/>
    <property type="match status" value="1"/>
</dbReference>
<dbReference type="PANTHER" id="PTHR42971">
    <property type="entry name" value="TRNA (CYTIDINE(34)-2'-O)-METHYLTRANSFERASE"/>
    <property type="match status" value="1"/>
</dbReference>
<dbReference type="GO" id="GO:0002130">
    <property type="term" value="P:wobble position ribose methylation"/>
    <property type="evidence" value="ECO:0007669"/>
    <property type="project" value="TreeGrafter"/>
</dbReference>
<dbReference type="SUPFAM" id="SSF75217">
    <property type="entry name" value="alpha/beta knot"/>
    <property type="match status" value="1"/>
</dbReference>
<proteinExistence type="inferred from homology"/>
<comment type="catalytic activity">
    <reaction evidence="6">
        <text>5-carboxymethylaminomethyluridine(34) in tRNA(Leu) + S-adenosyl-L-methionine = 5-carboxymethylaminomethyl-2'-O-methyluridine(34) in tRNA(Leu) + S-adenosyl-L-homocysteine + H(+)</text>
        <dbReference type="Rhea" id="RHEA:43088"/>
        <dbReference type="Rhea" id="RHEA-COMP:10333"/>
        <dbReference type="Rhea" id="RHEA-COMP:10334"/>
        <dbReference type="ChEBI" id="CHEBI:15378"/>
        <dbReference type="ChEBI" id="CHEBI:57856"/>
        <dbReference type="ChEBI" id="CHEBI:59789"/>
        <dbReference type="ChEBI" id="CHEBI:74508"/>
        <dbReference type="ChEBI" id="CHEBI:74511"/>
        <dbReference type="EC" id="2.1.1.207"/>
    </reaction>
</comment>
<feature type="binding site" evidence="6 7">
    <location>
        <position position="128"/>
    </location>
    <ligand>
        <name>S-adenosyl-L-methionine</name>
        <dbReference type="ChEBI" id="CHEBI:59789"/>
    </ligand>
</feature>
<comment type="subcellular location">
    <subcellularLocation>
        <location evidence="6">Cytoplasm</location>
    </subcellularLocation>
</comment>
<organism evidence="9 10">
    <name type="scientific">Desulfoscipio gibsoniae DSM 7213</name>
    <dbReference type="NCBI Taxonomy" id="767817"/>
    <lineage>
        <taxon>Bacteria</taxon>
        <taxon>Bacillati</taxon>
        <taxon>Bacillota</taxon>
        <taxon>Clostridia</taxon>
        <taxon>Eubacteriales</taxon>
        <taxon>Desulfallaceae</taxon>
        <taxon>Desulfoscipio</taxon>
    </lineage>
</organism>
<keyword evidence="10" id="KW-1185">Reference proteome</keyword>
<comment type="similarity">
    <text evidence="6">Belongs to the class IV-like SAM-binding methyltransferase superfamily. RNA methyltransferase TrmH family. TrmL subfamily.</text>
</comment>
<evidence type="ECO:0000313" key="9">
    <source>
        <dbReference type="EMBL" id="AGL01858.1"/>
    </source>
</evidence>
<dbReference type="eggNOG" id="COG0219">
    <property type="taxonomic scope" value="Bacteria"/>
</dbReference>
<comment type="function">
    <text evidence="6">Could methylate the ribose at the nucleotide 34 wobble position in tRNA.</text>
</comment>
<dbReference type="Proteomes" id="UP000013520">
    <property type="component" value="Chromosome"/>
</dbReference>
<dbReference type="InterPro" id="IPR029026">
    <property type="entry name" value="tRNA_m1G_MTases_N"/>
</dbReference>
<keyword evidence="5 6" id="KW-0819">tRNA processing</keyword>
<feature type="domain" description="tRNA/rRNA methyltransferase SpoU type" evidence="8">
    <location>
        <begin position="2"/>
        <end position="140"/>
    </location>
</feature>
<dbReference type="GO" id="GO:0005737">
    <property type="term" value="C:cytoplasm"/>
    <property type="evidence" value="ECO:0007669"/>
    <property type="project" value="UniProtKB-SubCell"/>
</dbReference>
<dbReference type="KEGG" id="dgi:Desgi_2446"/>
<reference evidence="9 10" key="1">
    <citation type="submission" date="2012-01" db="EMBL/GenBank/DDBJ databases">
        <title>Complete sequence of Desulfotomaculum gibsoniae DSM 7213.</title>
        <authorList>
            <consortium name="US DOE Joint Genome Institute"/>
            <person name="Lucas S."/>
            <person name="Han J."/>
            <person name="Lapidus A."/>
            <person name="Cheng J.-F."/>
            <person name="Goodwin L."/>
            <person name="Pitluck S."/>
            <person name="Peters L."/>
            <person name="Ovchinnikova G."/>
            <person name="Teshima H."/>
            <person name="Detter J.C."/>
            <person name="Han C."/>
            <person name="Tapia R."/>
            <person name="Land M."/>
            <person name="Hauser L."/>
            <person name="Kyrpides N."/>
            <person name="Ivanova N."/>
            <person name="Pagani I."/>
            <person name="Parshina S."/>
            <person name="Plugge C."/>
            <person name="Muyzer G."/>
            <person name="Kuever J."/>
            <person name="Ivanova A."/>
            <person name="Nazina T."/>
            <person name="Klenk H.-P."/>
            <person name="Brambilla E."/>
            <person name="Spring S."/>
            <person name="Stams A.F."/>
            <person name="Woyke T."/>
        </authorList>
    </citation>
    <scope>NUCLEOTIDE SEQUENCE [LARGE SCALE GENOMIC DNA]</scope>
    <source>
        <strain evidence="9 10">DSM 7213</strain>
    </source>
</reference>
<dbReference type="OrthoDB" id="9789043at2"/>
<dbReference type="NCBIfam" id="TIGR00185">
    <property type="entry name" value="tRNA_yibK_trmL"/>
    <property type="match status" value="1"/>
</dbReference>
<feature type="binding site" evidence="6 7">
    <location>
        <position position="120"/>
    </location>
    <ligand>
        <name>S-adenosyl-L-methionine</name>
        <dbReference type="ChEBI" id="CHEBI:59789"/>
    </ligand>
</feature>
<dbReference type="PANTHER" id="PTHR42971:SF1">
    <property type="entry name" value="TRNA (CYTIDINE(34)-2'-O)-METHYLTRANSFERASE"/>
    <property type="match status" value="1"/>
</dbReference>
<evidence type="ECO:0000256" key="3">
    <source>
        <dbReference type="ARBA" id="ARBA00022679"/>
    </source>
</evidence>
<dbReference type="GO" id="GO:0042802">
    <property type="term" value="F:identical protein binding"/>
    <property type="evidence" value="ECO:0007669"/>
    <property type="project" value="UniProtKB-ARBA"/>
</dbReference>
<keyword evidence="4 6" id="KW-0949">S-adenosyl-L-methionine</keyword>
<dbReference type="HAMAP" id="MF_01885">
    <property type="entry name" value="tRNA_methyltr_TrmL"/>
    <property type="match status" value="1"/>
</dbReference>
<evidence type="ECO:0000256" key="7">
    <source>
        <dbReference type="PIRSR" id="PIRSR029256-1"/>
    </source>
</evidence>
<dbReference type="InterPro" id="IPR016914">
    <property type="entry name" value="TrmL"/>
</dbReference>
<gene>
    <name evidence="9" type="ORF">Desgi_2446</name>
</gene>
<comment type="caution">
    <text evidence="6">Lacks conserved residue(s) required for the propagation of feature annotation.</text>
</comment>
<dbReference type="RefSeq" id="WP_006523102.1">
    <property type="nucleotide sequence ID" value="NC_021184.1"/>
</dbReference>
<feature type="binding site" evidence="6 7">
    <location>
        <position position="99"/>
    </location>
    <ligand>
        <name>S-adenosyl-L-methionine</name>
        <dbReference type="ChEBI" id="CHEBI:59789"/>
    </ligand>
</feature>
<protein>
    <recommendedName>
        <fullName evidence="6">Putative tRNA (cytidine(34)-2'-O)-methyltransferase</fullName>
        <ecNumber evidence="6">2.1.1.207</ecNumber>
    </recommendedName>
    <alternativeName>
        <fullName evidence="6">tRNA (cytidine/uridine-2'-O-)-methyltransferase</fullName>
    </alternativeName>
</protein>
<sequence length="159" mass="17852">MHLVLVEPEIPANTGNVARTCAVTGAELHLVKPLGFSVDDKHLKRAGLDYWHLLTIHYHDNFTDFLKAYPGCSFYLATTRAGRVYTDVQYGPDDFLVFGKETAGLPEDIIRRFMDRCIRIPMLSEARSLNLSNSVAVILFEALRQNGFPGLRQTAVQRG</sequence>
<evidence type="ECO:0000256" key="1">
    <source>
        <dbReference type="ARBA" id="ARBA00022490"/>
    </source>
</evidence>
<dbReference type="EC" id="2.1.1.207" evidence="6"/>
<dbReference type="EMBL" id="CP003273">
    <property type="protein sequence ID" value="AGL01858.1"/>
    <property type="molecule type" value="Genomic_DNA"/>
</dbReference>
<dbReference type="HOGENOM" id="CLU_110125_0_0_9"/>
<evidence type="ECO:0000256" key="2">
    <source>
        <dbReference type="ARBA" id="ARBA00022603"/>
    </source>
</evidence>
<name>R4KF97_9FIRM</name>
<evidence type="ECO:0000313" key="10">
    <source>
        <dbReference type="Proteomes" id="UP000013520"/>
    </source>
</evidence>
<dbReference type="GO" id="GO:0003723">
    <property type="term" value="F:RNA binding"/>
    <property type="evidence" value="ECO:0007669"/>
    <property type="project" value="InterPro"/>
</dbReference>
<evidence type="ECO:0000259" key="8">
    <source>
        <dbReference type="Pfam" id="PF00588"/>
    </source>
</evidence>
<dbReference type="CDD" id="cd18094">
    <property type="entry name" value="SpoU-like_TrmL"/>
    <property type="match status" value="1"/>
</dbReference>
<comment type="catalytic activity">
    <reaction evidence="6">
        <text>cytidine(34) in tRNA + S-adenosyl-L-methionine = 2'-O-methylcytidine(34) in tRNA + S-adenosyl-L-homocysteine + H(+)</text>
        <dbReference type="Rhea" id="RHEA:43084"/>
        <dbReference type="Rhea" id="RHEA-COMP:10331"/>
        <dbReference type="Rhea" id="RHEA-COMP:10332"/>
        <dbReference type="ChEBI" id="CHEBI:15378"/>
        <dbReference type="ChEBI" id="CHEBI:57856"/>
        <dbReference type="ChEBI" id="CHEBI:59789"/>
        <dbReference type="ChEBI" id="CHEBI:74495"/>
        <dbReference type="ChEBI" id="CHEBI:82748"/>
        <dbReference type="EC" id="2.1.1.207"/>
    </reaction>
</comment>
<evidence type="ECO:0000256" key="5">
    <source>
        <dbReference type="ARBA" id="ARBA00022694"/>
    </source>
</evidence>
<keyword evidence="3 6" id="KW-0808">Transferase</keyword>